<proteinExistence type="predicted"/>
<reference evidence="1 2" key="1">
    <citation type="submission" date="2024-06" db="EMBL/GenBank/DDBJ databases">
        <authorList>
            <person name="Campbell A.G."/>
        </authorList>
    </citation>
    <scope>NUCLEOTIDE SEQUENCE [LARGE SCALE GENOMIC DNA]</scope>
    <source>
        <strain evidence="1 2">EM12</strain>
    </source>
</reference>
<dbReference type="Proteomes" id="UP001480955">
    <property type="component" value="Unassembled WGS sequence"/>
</dbReference>
<gene>
    <name evidence="1" type="ORF">ABS772_21270</name>
</gene>
<dbReference type="RefSeq" id="WP_350396748.1">
    <property type="nucleotide sequence ID" value="NZ_JBELQE010000110.1"/>
</dbReference>
<comment type="caution">
    <text evidence="1">The sequence shown here is derived from an EMBL/GenBank/DDBJ whole genome shotgun (WGS) entry which is preliminary data.</text>
</comment>
<name>A0ABV1QSY1_9HYPH</name>
<keyword evidence="2" id="KW-1185">Reference proteome</keyword>
<sequence>MGGTIDRGTPAELAQLLTDAARGVNQTLPPIATEDYAGRYRQIVEAILFGAAVPAAAAAGEPVPGRTDRTRRAEG</sequence>
<accession>A0ABV1QSY1</accession>
<dbReference type="EMBL" id="JBELQE010000110">
    <property type="protein sequence ID" value="MER2252459.1"/>
    <property type="molecule type" value="Genomic_DNA"/>
</dbReference>
<organism evidence="1 2">
    <name type="scientific">Methylorubrum podarium</name>
    <dbReference type="NCBI Taxonomy" id="200476"/>
    <lineage>
        <taxon>Bacteria</taxon>
        <taxon>Pseudomonadati</taxon>
        <taxon>Pseudomonadota</taxon>
        <taxon>Alphaproteobacteria</taxon>
        <taxon>Hyphomicrobiales</taxon>
        <taxon>Methylobacteriaceae</taxon>
        <taxon>Methylorubrum</taxon>
    </lineage>
</organism>
<evidence type="ECO:0000313" key="2">
    <source>
        <dbReference type="Proteomes" id="UP001480955"/>
    </source>
</evidence>
<protein>
    <submittedName>
        <fullName evidence="1">Uncharacterized protein</fullName>
    </submittedName>
</protein>
<evidence type="ECO:0000313" key="1">
    <source>
        <dbReference type="EMBL" id="MER2252459.1"/>
    </source>
</evidence>